<protein>
    <submittedName>
        <fullName evidence="1">Uncharacterized protein</fullName>
    </submittedName>
</protein>
<gene>
    <name evidence="1" type="ORF">EV146_12056</name>
</gene>
<comment type="caution">
    <text evidence="1">The sequence shown here is derived from an EMBL/GenBank/DDBJ whole genome shotgun (WGS) entry which is preliminary data.</text>
</comment>
<keyword evidence="2" id="KW-1185">Reference proteome</keyword>
<sequence>MPVVTLLEHLKNSQKKFTLLAGPITLNNIQIDDYIIDESYTLLLFTSDDSEVQVSLGDFVKVDFDAMASEAKNKFQMRRCLAKLAHSGSYNAYLRDSEDRIILSFCGL</sequence>
<dbReference type="EMBL" id="SLVV01000020">
    <property type="protein sequence ID" value="TCN18456.1"/>
    <property type="molecule type" value="Genomic_DNA"/>
</dbReference>
<organism evidence="1 2">
    <name type="scientific">Mesobacillus foraminis</name>
    <dbReference type="NCBI Taxonomy" id="279826"/>
    <lineage>
        <taxon>Bacteria</taxon>
        <taxon>Bacillati</taxon>
        <taxon>Bacillota</taxon>
        <taxon>Bacilli</taxon>
        <taxon>Bacillales</taxon>
        <taxon>Bacillaceae</taxon>
        <taxon>Mesobacillus</taxon>
    </lineage>
</organism>
<reference evidence="1 2" key="1">
    <citation type="journal article" date="2015" name="Stand. Genomic Sci.">
        <title>Genomic Encyclopedia of Bacterial and Archaeal Type Strains, Phase III: the genomes of soil and plant-associated and newly described type strains.</title>
        <authorList>
            <person name="Whitman W.B."/>
            <person name="Woyke T."/>
            <person name="Klenk H.P."/>
            <person name="Zhou Y."/>
            <person name="Lilburn T.G."/>
            <person name="Beck B.J."/>
            <person name="De Vos P."/>
            <person name="Vandamme P."/>
            <person name="Eisen J.A."/>
            <person name="Garrity G."/>
            <person name="Hugenholtz P."/>
            <person name="Kyrpides N.C."/>
        </authorList>
    </citation>
    <scope>NUCLEOTIDE SEQUENCE [LARGE SCALE GENOMIC DNA]</scope>
    <source>
        <strain evidence="1 2">CV53</strain>
    </source>
</reference>
<name>A0A4R2AXA0_9BACI</name>
<dbReference type="Proteomes" id="UP000295689">
    <property type="component" value="Unassembled WGS sequence"/>
</dbReference>
<dbReference type="RefSeq" id="WP_132011437.1">
    <property type="nucleotide sequence ID" value="NZ_JABUHM010000003.1"/>
</dbReference>
<proteinExistence type="predicted"/>
<evidence type="ECO:0000313" key="2">
    <source>
        <dbReference type="Proteomes" id="UP000295689"/>
    </source>
</evidence>
<dbReference type="AlphaFoldDB" id="A0A4R2AXA0"/>
<accession>A0A4R2AXA0</accession>
<evidence type="ECO:0000313" key="1">
    <source>
        <dbReference type="EMBL" id="TCN18456.1"/>
    </source>
</evidence>